<dbReference type="EMBL" id="SDMR01000001">
    <property type="protein sequence ID" value="TBT96274.1"/>
    <property type="molecule type" value="Genomic_DNA"/>
</dbReference>
<keyword evidence="1" id="KW-1133">Transmembrane helix</keyword>
<feature type="transmembrane region" description="Helical" evidence="1">
    <location>
        <begin position="97"/>
        <end position="117"/>
    </location>
</feature>
<reference evidence="3 4" key="1">
    <citation type="submission" date="2019-01" db="EMBL/GenBank/DDBJ databases">
        <title>Lactibacter flavus gen. nov., sp. nov., a novel bacterium of the family Propionibacteriaceae isolated from raw milk and dairy products.</title>
        <authorList>
            <person name="Huptas C."/>
            <person name="Wenning M."/>
            <person name="Breitenwieser F."/>
            <person name="Doll E."/>
            <person name="Von Neubeck M."/>
            <person name="Busse H.-J."/>
            <person name="Scherer S."/>
        </authorList>
    </citation>
    <scope>NUCLEOTIDE SEQUENCE [LARGE SCALE GENOMIC DNA]</scope>
    <source>
        <strain evidence="3 4">DSM 22130</strain>
    </source>
</reference>
<dbReference type="GO" id="GO:0004175">
    <property type="term" value="F:endopeptidase activity"/>
    <property type="evidence" value="ECO:0007669"/>
    <property type="project" value="UniProtKB-ARBA"/>
</dbReference>
<feature type="transmembrane region" description="Helical" evidence="1">
    <location>
        <begin position="51"/>
        <end position="69"/>
    </location>
</feature>
<protein>
    <recommendedName>
        <fullName evidence="2">CAAX prenyl protease 2/Lysostaphin resistance protein A-like domain-containing protein</fullName>
    </recommendedName>
</protein>
<evidence type="ECO:0000256" key="1">
    <source>
        <dbReference type="SAM" id="Phobius"/>
    </source>
</evidence>
<accession>A0A4Q9KP51</accession>
<feature type="transmembrane region" description="Helical" evidence="1">
    <location>
        <begin position="21"/>
        <end position="45"/>
    </location>
</feature>
<dbReference type="Pfam" id="PF02517">
    <property type="entry name" value="Rce1-like"/>
    <property type="match status" value="1"/>
</dbReference>
<gene>
    <name evidence="3" type="ORF">ET996_00990</name>
</gene>
<dbReference type="Proteomes" id="UP000291933">
    <property type="component" value="Unassembled WGS sequence"/>
</dbReference>
<evidence type="ECO:0000313" key="3">
    <source>
        <dbReference type="EMBL" id="TBT96274.1"/>
    </source>
</evidence>
<keyword evidence="1" id="KW-0472">Membrane</keyword>
<feature type="domain" description="CAAX prenyl protease 2/Lysostaphin resistance protein A-like" evidence="2">
    <location>
        <begin position="53"/>
        <end position="110"/>
    </location>
</feature>
<keyword evidence="4" id="KW-1185">Reference proteome</keyword>
<comment type="caution">
    <text evidence="3">The sequence shown here is derived from an EMBL/GenBank/DDBJ whole genome shotgun (WGS) entry which is preliminary data.</text>
</comment>
<organism evidence="3 4">
    <name type="scientific">Propioniciclava tarda</name>
    <dbReference type="NCBI Taxonomy" id="433330"/>
    <lineage>
        <taxon>Bacteria</taxon>
        <taxon>Bacillati</taxon>
        <taxon>Actinomycetota</taxon>
        <taxon>Actinomycetes</taxon>
        <taxon>Propionibacteriales</taxon>
        <taxon>Propionibacteriaceae</taxon>
        <taxon>Propioniciclava</taxon>
    </lineage>
</organism>
<dbReference type="OrthoDB" id="2194912at2"/>
<keyword evidence="1" id="KW-0812">Transmembrane</keyword>
<dbReference type="AlphaFoldDB" id="A0A4Q9KP51"/>
<evidence type="ECO:0000313" key="4">
    <source>
        <dbReference type="Proteomes" id="UP000291933"/>
    </source>
</evidence>
<dbReference type="InterPro" id="IPR003675">
    <property type="entry name" value="Rce1/LyrA-like_dom"/>
</dbReference>
<sequence length="118" mass="12637">MSNKSSVRTPTPRPSWEPLRPWHLLVGLPAVAAYALAPCLVSQAVPVPGPLLWLAAVAIDVALAVLVLGRSVEWWNLPGFALFGLCLTLLYQRDRSLLAPLAVHVLANALSIASVLAR</sequence>
<dbReference type="RefSeq" id="WP_131170686.1">
    <property type="nucleotide sequence ID" value="NZ_FXTL01000001.1"/>
</dbReference>
<evidence type="ECO:0000259" key="2">
    <source>
        <dbReference type="Pfam" id="PF02517"/>
    </source>
</evidence>
<name>A0A4Q9KP51_PROTD</name>
<feature type="transmembrane region" description="Helical" evidence="1">
    <location>
        <begin position="74"/>
        <end position="91"/>
    </location>
</feature>
<proteinExistence type="predicted"/>
<dbReference type="GO" id="GO:0080120">
    <property type="term" value="P:CAAX-box protein maturation"/>
    <property type="evidence" value="ECO:0007669"/>
    <property type="project" value="UniProtKB-ARBA"/>
</dbReference>